<dbReference type="Gene3D" id="1.10.8.400">
    <property type="entry name" value="Enoyl acyl carrier protein reductase"/>
    <property type="match status" value="1"/>
</dbReference>
<comment type="similarity">
    <text evidence="2 8">Belongs to the short-chain dehydrogenases/reductases (SDR) family. FabI subfamily.</text>
</comment>
<keyword evidence="8 10" id="KW-0520">NAD</keyword>
<evidence type="ECO:0000256" key="6">
    <source>
        <dbReference type="ARBA" id="ARBA00023098"/>
    </source>
</evidence>
<evidence type="ECO:0000256" key="1">
    <source>
        <dbReference type="ARBA" id="ARBA00005194"/>
    </source>
</evidence>
<dbReference type="InterPro" id="IPR002347">
    <property type="entry name" value="SDR_fam"/>
</dbReference>
<dbReference type="EMBL" id="NIDE01000007">
    <property type="protein sequence ID" value="OWK40770.1"/>
    <property type="molecule type" value="Genomic_DNA"/>
</dbReference>
<dbReference type="PANTHER" id="PTHR43159:SF2">
    <property type="entry name" value="ENOYL-[ACYL-CARRIER-PROTEIN] REDUCTASE [NADH], CHLOROPLASTIC"/>
    <property type="match status" value="1"/>
</dbReference>
<dbReference type="EC" id="1.3.1.9" evidence="8"/>
<name>A0A225DGY4_9BACT</name>
<dbReference type="Pfam" id="PF13561">
    <property type="entry name" value="adh_short_C2"/>
    <property type="match status" value="1"/>
</dbReference>
<evidence type="ECO:0000313" key="11">
    <source>
        <dbReference type="EMBL" id="OWK40770.1"/>
    </source>
</evidence>
<dbReference type="Gene3D" id="3.40.50.720">
    <property type="entry name" value="NAD(P)-binding Rossmann-like Domain"/>
    <property type="match status" value="1"/>
</dbReference>
<dbReference type="PRINTS" id="PR00081">
    <property type="entry name" value="GDHRDH"/>
</dbReference>
<reference evidence="12" key="1">
    <citation type="submission" date="2017-06" db="EMBL/GenBank/DDBJ databases">
        <title>Genome analysis of Fimbriiglobus ruber SP5, the first member of the order Planctomycetales with confirmed chitinolytic capability.</title>
        <authorList>
            <person name="Ravin N.V."/>
            <person name="Rakitin A.L."/>
            <person name="Ivanova A.A."/>
            <person name="Beletsky A.V."/>
            <person name="Kulichevskaya I.S."/>
            <person name="Mardanov A.V."/>
            <person name="Dedysh S.N."/>
        </authorList>
    </citation>
    <scope>NUCLEOTIDE SEQUENCE [LARGE SCALE GENOMIC DNA]</scope>
    <source>
        <strain evidence="12">SP5</strain>
    </source>
</reference>
<comment type="catalytic activity">
    <reaction evidence="8">
        <text>a 2,3-saturated acyl-[ACP] + NAD(+) = a (2E)-enoyl-[ACP] + NADH + H(+)</text>
        <dbReference type="Rhea" id="RHEA:10240"/>
        <dbReference type="Rhea" id="RHEA-COMP:9925"/>
        <dbReference type="Rhea" id="RHEA-COMP:9926"/>
        <dbReference type="ChEBI" id="CHEBI:15378"/>
        <dbReference type="ChEBI" id="CHEBI:57540"/>
        <dbReference type="ChEBI" id="CHEBI:57945"/>
        <dbReference type="ChEBI" id="CHEBI:78784"/>
        <dbReference type="ChEBI" id="CHEBI:78785"/>
        <dbReference type="EC" id="1.3.1.9"/>
    </reaction>
</comment>
<evidence type="ECO:0000256" key="9">
    <source>
        <dbReference type="PIRSR" id="PIRSR000094-1"/>
    </source>
</evidence>
<feature type="binding site" evidence="10">
    <location>
        <begin position="80"/>
        <end position="81"/>
    </location>
    <ligand>
        <name>NAD(+)</name>
        <dbReference type="ChEBI" id="CHEBI:57540"/>
    </ligand>
</feature>
<sequence length="295" mass="31461">MIPIDFTGKVALITGVGDNESFAWFISKALAAAGAKIVLASHPRMVGIVESFLTREQDKESRLLPYGGGEFKVEKILPCDVSYDTMSDVPDEVKNDRRYAKFPDYSIQGTVDAVGKEFGGIDILIHSVAFSREITKPHKSTSRKGYLEAIGISAYSLTSLMRAAEPYMIGRPGGASAVGLTYLGGEKVIPYYGGGMSTAKAALQIDAQQLASNLGAKNIRVNLISAGPYASRAARSIRPGEFEKSVDHAAAKSPLPRPITPDEVANATVFLCSNLASAVTGQILYVDCGYNVMGI</sequence>
<protein>
    <recommendedName>
        <fullName evidence="8">Enoyl-[acyl-carrier-protein] reductase [NADH]</fullName>
        <ecNumber evidence="8">1.3.1.9</ecNumber>
    </recommendedName>
</protein>
<dbReference type="GO" id="GO:0006633">
    <property type="term" value="P:fatty acid biosynthetic process"/>
    <property type="evidence" value="ECO:0007669"/>
    <property type="project" value="UniProtKB-KW"/>
</dbReference>
<evidence type="ECO:0000256" key="3">
    <source>
        <dbReference type="ARBA" id="ARBA00022516"/>
    </source>
</evidence>
<evidence type="ECO:0000256" key="10">
    <source>
        <dbReference type="PIRSR" id="PIRSR000094-3"/>
    </source>
</evidence>
<evidence type="ECO:0000256" key="7">
    <source>
        <dbReference type="ARBA" id="ARBA00023160"/>
    </source>
</evidence>
<dbReference type="SUPFAM" id="SSF51735">
    <property type="entry name" value="NAD(P)-binding Rossmann-fold domains"/>
    <property type="match status" value="1"/>
</dbReference>
<accession>A0A225DGY4</accession>
<dbReference type="AlphaFoldDB" id="A0A225DGY4"/>
<keyword evidence="3 8" id="KW-0444">Lipid biosynthesis</keyword>
<keyword evidence="5 8" id="KW-0560">Oxidoreductase</keyword>
<evidence type="ECO:0000256" key="4">
    <source>
        <dbReference type="ARBA" id="ARBA00022832"/>
    </source>
</evidence>
<feature type="active site" description="Proton acceptor" evidence="9">
    <location>
        <position position="192"/>
    </location>
</feature>
<dbReference type="PANTHER" id="PTHR43159">
    <property type="entry name" value="ENOYL-[ACYL-CARRIER-PROTEIN] REDUCTASE"/>
    <property type="match status" value="1"/>
</dbReference>
<keyword evidence="7 8" id="KW-0275">Fatty acid biosynthesis</keyword>
<keyword evidence="6" id="KW-0443">Lipid metabolism</keyword>
<feature type="binding site" evidence="10">
    <location>
        <position position="15"/>
    </location>
    <ligand>
        <name>NAD(+)</name>
        <dbReference type="ChEBI" id="CHEBI:57540"/>
    </ligand>
</feature>
<keyword evidence="12" id="KW-1185">Reference proteome</keyword>
<dbReference type="Proteomes" id="UP000214646">
    <property type="component" value="Unassembled WGS sequence"/>
</dbReference>
<dbReference type="InterPro" id="IPR036291">
    <property type="entry name" value="NAD(P)-bd_dom_sf"/>
</dbReference>
<evidence type="ECO:0000256" key="8">
    <source>
        <dbReference type="PIRNR" id="PIRNR000094"/>
    </source>
</evidence>
<organism evidence="11 12">
    <name type="scientific">Fimbriiglobus ruber</name>
    <dbReference type="NCBI Taxonomy" id="1908690"/>
    <lineage>
        <taxon>Bacteria</taxon>
        <taxon>Pseudomonadati</taxon>
        <taxon>Planctomycetota</taxon>
        <taxon>Planctomycetia</taxon>
        <taxon>Gemmatales</taxon>
        <taxon>Gemmataceae</taxon>
        <taxon>Fimbriiglobus</taxon>
    </lineage>
</organism>
<feature type="binding site" evidence="10">
    <location>
        <position position="200"/>
    </location>
    <ligand>
        <name>NAD(+)</name>
        <dbReference type="ChEBI" id="CHEBI:57540"/>
    </ligand>
</feature>
<keyword evidence="4" id="KW-0276">Fatty acid metabolism</keyword>
<comment type="caution">
    <text evidence="11">The sequence shown here is derived from an EMBL/GenBank/DDBJ whole genome shotgun (WGS) entry which is preliminary data.</text>
</comment>
<dbReference type="InterPro" id="IPR014358">
    <property type="entry name" value="Enoyl-ACP_Rdtase_NADH"/>
</dbReference>
<dbReference type="OrthoDB" id="9803628at2"/>
<dbReference type="RefSeq" id="WP_088255761.1">
    <property type="nucleotide sequence ID" value="NZ_NIDE01000007.1"/>
</dbReference>
<comment type="pathway">
    <text evidence="1">Lipid metabolism; fatty acid biosynthesis.</text>
</comment>
<feature type="active site" description="Proton acceptor" evidence="9">
    <location>
        <position position="182"/>
    </location>
</feature>
<dbReference type="GO" id="GO:0004318">
    <property type="term" value="F:enoyl-[acyl-carrier-protein] reductase (NADH) activity"/>
    <property type="evidence" value="ECO:0007669"/>
    <property type="project" value="UniProtKB-EC"/>
</dbReference>
<evidence type="ECO:0000313" key="12">
    <source>
        <dbReference type="Proteomes" id="UP000214646"/>
    </source>
</evidence>
<evidence type="ECO:0000256" key="2">
    <source>
        <dbReference type="ARBA" id="ARBA00009233"/>
    </source>
</evidence>
<proteinExistence type="inferred from homology"/>
<gene>
    <name evidence="11" type="ORF">FRUB_04662</name>
</gene>
<feature type="binding site" evidence="10">
    <location>
        <position position="128"/>
    </location>
    <ligand>
        <name>NAD(+)</name>
        <dbReference type="ChEBI" id="CHEBI:57540"/>
    </ligand>
</feature>
<dbReference type="PIRSF" id="PIRSF000094">
    <property type="entry name" value="Enoyl-ACP_rdct"/>
    <property type="match status" value="1"/>
</dbReference>
<evidence type="ECO:0000256" key="5">
    <source>
        <dbReference type="ARBA" id="ARBA00023002"/>
    </source>
</evidence>